<evidence type="ECO:0000256" key="1">
    <source>
        <dbReference type="SAM" id="SignalP"/>
    </source>
</evidence>
<dbReference type="PANTHER" id="PTHR38342:SF2">
    <property type="entry name" value="INNER MEMBRANE OR EXPORTED"/>
    <property type="match status" value="1"/>
</dbReference>
<dbReference type="AlphaFoldDB" id="A0A356LB30"/>
<evidence type="ECO:0000259" key="2">
    <source>
        <dbReference type="Pfam" id="PF03625"/>
    </source>
</evidence>
<evidence type="ECO:0000313" key="3">
    <source>
        <dbReference type="EMBL" id="HBP28019.1"/>
    </source>
</evidence>
<dbReference type="Gene3D" id="3.30.310.70">
    <property type="entry name" value="TT1751-like domain"/>
    <property type="match status" value="1"/>
</dbReference>
<proteinExistence type="predicted"/>
<dbReference type="Pfam" id="PF03625">
    <property type="entry name" value="DUF302"/>
    <property type="match status" value="1"/>
</dbReference>
<feature type="chain" id="PRO_5016610963" description="DUF302 domain-containing protein" evidence="1">
    <location>
        <begin position="27"/>
        <end position="157"/>
    </location>
</feature>
<dbReference type="PANTHER" id="PTHR38342">
    <property type="entry name" value="SLR5037 PROTEIN"/>
    <property type="match status" value="1"/>
</dbReference>
<evidence type="ECO:0000313" key="4">
    <source>
        <dbReference type="Proteomes" id="UP000264036"/>
    </source>
</evidence>
<gene>
    <name evidence="3" type="ORF">DD666_01215</name>
</gene>
<keyword evidence="1" id="KW-0732">Signal</keyword>
<feature type="domain" description="DUF302" evidence="2">
    <location>
        <begin position="65"/>
        <end position="123"/>
    </location>
</feature>
<feature type="signal peptide" evidence="1">
    <location>
        <begin position="1"/>
        <end position="26"/>
    </location>
</feature>
<dbReference type="InterPro" id="IPR005180">
    <property type="entry name" value="DUF302"/>
</dbReference>
<accession>A0A356LB30</accession>
<sequence length="157" mass="17220">MWRCPVLSTFNRILVTASICSVSVLANIASAQSTHHFKSAYPFEETVSRLESGIKEKGMSIFAVIDHAQAAKKADLTMPPTKVIIFGNPKAGTPLMVKYPTLALDLPLRVLVNQDKNGVNVIMHSYQTSFNNLQLPVQEGKALGQAEKLVQKLVTKQ</sequence>
<organism evidence="3 4">
    <name type="scientific">Advenella kashmirensis</name>
    <dbReference type="NCBI Taxonomy" id="310575"/>
    <lineage>
        <taxon>Bacteria</taxon>
        <taxon>Pseudomonadati</taxon>
        <taxon>Pseudomonadota</taxon>
        <taxon>Betaproteobacteria</taxon>
        <taxon>Burkholderiales</taxon>
        <taxon>Alcaligenaceae</taxon>
    </lineage>
</organism>
<dbReference type="SUPFAM" id="SSF103247">
    <property type="entry name" value="TT1751-like"/>
    <property type="match status" value="1"/>
</dbReference>
<name>A0A356LB30_9BURK</name>
<comment type="caution">
    <text evidence="3">The sequence shown here is derived from an EMBL/GenBank/DDBJ whole genome shotgun (WGS) entry which is preliminary data.</text>
</comment>
<reference evidence="3 4" key="1">
    <citation type="journal article" date="2018" name="Nat. Biotechnol.">
        <title>A standardized bacterial taxonomy based on genome phylogeny substantially revises the tree of life.</title>
        <authorList>
            <person name="Parks D.H."/>
            <person name="Chuvochina M."/>
            <person name="Waite D.W."/>
            <person name="Rinke C."/>
            <person name="Skarshewski A."/>
            <person name="Chaumeil P.A."/>
            <person name="Hugenholtz P."/>
        </authorList>
    </citation>
    <scope>NUCLEOTIDE SEQUENCE [LARGE SCALE GENOMIC DNA]</scope>
    <source>
        <strain evidence="3">UBA10707</strain>
    </source>
</reference>
<dbReference type="CDD" id="cd14797">
    <property type="entry name" value="DUF302"/>
    <property type="match status" value="1"/>
</dbReference>
<dbReference type="InterPro" id="IPR035923">
    <property type="entry name" value="TT1751-like_sf"/>
</dbReference>
<protein>
    <recommendedName>
        <fullName evidence="2">DUF302 domain-containing protein</fullName>
    </recommendedName>
</protein>
<dbReference type="EMBL" id="DOEK01000004">
    <property type="protein sequence ID" value="HBP28019.1"/>
    <property type="molecule type" value="Genomic_DNA"/>
</dbReference>
<dbReference type="Proteomes" id="UP000264036">
    <property type="component" value="Unassembled WGS sequence"/>
</dbReference>